<feature type="transmembrane region" description="Helical" evidence="5">
    <location>
        <begin position="209"/>
        <end position="230"/>
    </location>
</feature>
<organism evidence="6 7">
    <name type="scientific">Undibacterium terreum</name>
    <dbReference type="NCBI Taxonomy" id="1224302"/>
    <lineage>
        <taxon>Bacteria</taxon>
        <taxon>Pseudomonadati</taxon>
        <taxon>Pseudomonadota</taxon>
        <taxon>Betaproteobacteria</taxon>
        <taxon>Burkholderiales</taxon>
        <taxon>Oxalobacteraceae</taxon>
        <taxon>Undibacterium</taxon>
    </lineage>
</organism>
<keyword evidence="4 5" id="KW-0472">Membrane</keyword>
<feature type="transmembrane region" description="Helical" evidence="5">
    <location>
        <begin position="107"/>
        <end position="124"/>
    </location>
</feature>
<feature type="transmembrane region" description="Helical" evidence="5">
    <location>
        <begin position="184"/>
        <end position="202"/>
    </location>
</feature>
<dbReference type="InterPro" id="IPR002781">
    <property type="entry name" value="TM_pro_TauE-like"/>
</dbReference>
<reference evidence="6" key="2">
    <citation type="submission" date="2020-09" db="EMBL/GenBank/DDBJ databases">
        <authorList>
            <person name="Sun Q."/>
            <person name="Zhou Y."/>
        </authorList>
    </citation>
    <scope>NUCLEOTIDE SEQUENCE</scope>
    <source>
        <strain evidence="6">CGMCC 1.10998</strain>
    </source>
</reference>
<keyword evidence="2 5" id="KW-0812">Transmembrane</keyword>
<feature type="transmembrane region" description="Helical" evidence="5">
    <location>
        <begin position="144"/>
        <end position="172"/>
    </location>
</feature>
<dbReference type="PANTHER" id="PTHR43701:SF2">
    <property type="entry name" value="MEMBRANE TRANSPORTER PROTEIN YJNA-RELATED"/>
    <property type="match status" value="1"/>
</dbReference>
<comment type="similarity">
    <text evidence="5">Belongs to the 4-toluene sulfonate uptake permease (TSUP) (TC 2.A.102) family.</text>
</comment>
<dbReference type="Proteomes" id="UP000637423">
    <property type="component" value="Unassembled WGS sequence"/>
</dbReference>
<keyword evidence="3 5" id="KW-1133">Transmembrane helix</keyword>
<keyword evidence="5" id="KW-1003">Cell membrane</keyword>
<feature type="transmembrane region" description="Helical" evidence="5">
    <location>
        <begin position="9"/>
        <end position="42"/>
    </location>
</feature>
<evidence type="ECO:0000313" key="6">
    <source>
        <dbReference type="EMBL" id="GGC63070.1"/>
    </source>
</evidence>
<dbReference type="InterPro" id="IPR051598">
    <property type="entry name" value="TSUP/Inactive_protease-like"/>
</dbReference>
<comment type="caution">
    <text evidence="6">The sequence shown here is derived from an EMBL/GenBank/DDBJ whole genome shotgun (WGS) entry which is preliminary data.</text>
</comment>
<evidence type="ECO:0000256" key="5">
    <source>
        <dbReference type="RuleBase" id="RU363041"/>
    </source>
</evidence>
<dbReference type="EMBL" id="BMED01000001">
    <property type="protein sequence ID" value="GGC63070.1"/>
    <property type="molecule type" value="Genomic_DNA"/>
</dbReference>
<comment type="subcellular location">
    <subcellularLocation>
        <location evidence="5">Cell membrane</location>
        <topology evidence="5">Multi-pass membrane protein</topology>
    </subcellularLocation>
    <subcellularLocation>
        <location evidence="1">Membrane</location>
        <topology evidence="1">Multi-pass membrane protein</topology>
    </subcellularLocation>
</comment>
<dbReference type="AlphaFoldDB" id="A0A916U875"/>
<gene>
    <name evidence="6" type="ORF">GCM10011396_07550</name>
</gene>
<name>A0A916U875_9BURK</name>
<evidence type="ECO:0000256" key="4">
    <source>
        <dbReference type="ARBA" id="ARBA00023136"/>
    </source>
</evidence>
<evidence type="ECO:0000256" key="3">
    <source>
        <dbReference type="ARBA" id="ARBA00022989"/>
    </source>
</evidence>
<feature type="transmembrane region" description="Helical" evidence="5">
    <location>
        <begin position="236"/>
        <end position="255"/>
    </location>
</feature>
<sequence>MTTHLALTILLNLILGVGLGAVGGMLGIGGGLIAIPVLSFLYGMDQHLAQGTALVMITPNVLIGFIRYRQRNQIDMGATGGLAIATIITSFISAHFASLVAAESLKFAFAIFLIVLAVYFLWQLRTRSGSSDAHAPKASVSNKFIPIVGVLSGAMSGLFTVGGGLVAVPALVSFFGTTQMQAQAMALALVIPGSLVALFTYAHAGHVSWITGIPLAVGGIASVSWGVALAHRFSPLRLRILFCAVLVGTAVTMLMQK</sequence>
<dbReference type="RefSeq" id="WP_188564623.1">
    <property type="nucleotide sequence ID" value="NZ_BMED01000001.1"/>
</dbReference>
<accession>A0A916U875</accession>
<keyword evidence="7" id="KW-1185">Reference proteome</keyword>
<reference evidence="6" key="1">
    <citation type="journal article" date="2014" name="Int. J. Syst. Evol. Microbiol.">
        <title>Complete genome sequence of Corynebacterium casei LMG S-19264T (=DSM 44701T), isolated from a smear-ripened cheese.</title>
        <authorList>
            <consortium name="US DOE Joint Genome Institute (JGI-PGF)"/>
            <person name="Walter F."/>
            <person name="Albersmeier A."/>
            <person name="Kalinowski J."/>
            <person name="Ruckert C."/>
        </authorList>
    </citation>
    <scope>NUCLEOTIDE SEQUENCE</scope>
    <source>
        <strain evidence="6">CGMCC 1.10998</strain>
    </source>
</reference>
<feature type="transmembrane region" description="Helical" evidence="5">
    <location>
        <begin position="80"/>
        <end position="101"/>
    </location>
</feature>
<protein>
    <recommendedName>
        <fullName evidence="5">Probable membrane transporter protein</fullName>
    </recommendedName>
</protein>
<evidence type="ECO:0000256" key="2">
    <source>
        <dbReference type="ARBA" id="ARBA00022692"/>
    </source>
</evidence>
<feature type="transmembrane region" description="Helical" evidence="5">
    <location>
        <begin position="48"/>
        <end position="68"/>
    </location>
</feature>
<proteinExistence type="inferred from homology"/>
<dbReference type="PANTHER" id="PTHR43701">
    <property type="entry name" value="MEMBRANE TRANSPORTER PROTEIN MJ0441-RELATED"/>
    <property type="match status" value="1"/>
</dbReference>
<dbReference type="GO" id="GO:0005886">
    <property type="term" value="C:plasma membrane"/>
    <property type="evidence" value="ECO:0007669"/>
    <property type="project" value="UniProtKB-SubCell"/>
</dbReference>
<dbReference type="Pfam" id="PF01925">
    <property type="entry name" value="TauE"/>
    <property type="match status" value="1"/>
</dbReference>
<evidence type="ECO:0000313" key="7">
    <source>
        <dbReference type="Proteomes" id="UP000637423"/>
    </source>
</evidence>
<evidence type="ECO:0000256" key="1">
    <source>
        <dbReference type="ARBA" id="ARBA00004141"/>
    </source>
</evidence>